<evidence type="ECO:0000313" key="14">
    <source>
        <dbReference type="EMBL" id="KTC78475.1"/>
    </source>
</evidence>
<comment type="PTM">
    <text evidence="9 12">Is synthesized initially as an inactive proenzyme, which is activated by self-cleavage at a specific serine bond to produce a beta-subunit with a hydroxyl group at its C-terminus and an alpha-subunit with a pyruvoyl group at its N-terminus.</text>
</comment>
<dbReference type="RefSeq" id="WP_028381289.1">
    <property type="nucleotide sequence ID" value="NZ_CAAAIT010000004.1"/>
</dbReference>
<reference evidence="14 16" key="1">
    <citation type="submission" date="2015-11" db="EMBL/GenBank/DDBJ databases">
        <title>Genomic analysis of 38 Legionella species identifies large and diverse effector repertoires.</title>
        <authorList>
            <person name="Burstein D."/>
            <person name="Amaro F."/>
            <person name="Zusman T."/>
            <person name="Lifshitz Z."/>
            <person name="Cohen O."/>
            <person name="Gilbert J.A."/>
            <person name="Pupko T."/>
            <person name="Shuman H.A."/>
            <person name="Segal G."/>
        </authorList>
    </citation>
    <scope>NUCLEOTIDE SEQUENCE [LARGE SCALE GENOMIC DNA]</scope>
    <source>
        <strain evidence="14 16">ORW</strain>
    </source>
</reference>
<evidence type="ECO:0000256" key="2">
    <source>
        <dbReference type="ARBA" id="ARBA00022655"/>
    </source>
</evidence>
<comment type="function">
    <text evidence="9">Catalyzes the pyruvoyl-dependent decarboxylation of aspartate to produce beta-alanine.</text>
</comment>
<keyword evidence="8 9" id="KW-0670">Pyruvate</keyword>
<dbReference type="Proteomes" id="UP000277577">
    <property type="component" value="Chromosome"/>
</dbReference>
<dbReference type="NCBIfam" id="TIGR00223">
    <property type="entry name" value="panD"/>
    <property type="match status" value="1"/>
</dbReference>
<keyword evidence="7 9" id="KW-0704">Schiff base</keyword>
<evidence type="ECO:0000256" key="3">
    <source>
        <dbReference type="ARBA" id="ARBA00022793"/>
    </source>
</evidence>
<dbReference type="EMBL" id="LNXW01000014">
    <property type="protein sequence ID" value="KTC78475.1"/>
    <property type="molecule type" value="Genomic_DNA"/>
</dbReference>
<dbReference type="UniPathway" id="UPA00028">
    <property type="reaction ID" value="UER00002"/>
</dbReference>
<evidence type="ECO:0000256" key="6">
    <source>
        <dbReference type="ARBA" id="ARBA00023239"/>
    </source>
</evidence>
<dbReference type="Pfam" id="PF02261">
    <property type="entry name" value="Asp_decarbox"/>
    <property type="match status" value="1"/>
</dbReference>
<dbReference type="CDD" id="cd06919">
    <property type="entry name" value="Asp_decarbox"/>
    <property type="match status" value="1"/>
</dbReference>
<comment type="subunit">
    <text evidence="9">Heterooctamer of four alpha and four beta subunits.</text>
</comment>
<dbReference type="PANTHER" id="PTHR21012:SF0">
    <property type="entry name" value="ASPARTATE 1-DECARBOXYLASE"/>
    <property type="match status" value="1"/>
</dbReference>
<feature type="binding site" evidence="9 11">
    <location>
        <position position="57"/>
    </location>
    <ligand>
        <name>substrate</name>
    </ligand>
</feature>
<dbReference type="GO" id="GO:0006523">
    <property type="term" value="P:alanine biosynthetic process"/>
    <property type="evidence" value="ECO:0007669"/>
    <property type="project" value="InterPro"/>
</dbReference>
<evidence type="ECO:0000256" key="13">
    <source>
        <dbReference type="PIRSR" id="PIRSR006246-5"/>
    </source>
</evidence>
<dbReference type="SUPFAM" id="SSF50692">
    <property type="entry name" value="ADC-like"/>
    <property type="match status" value="1"/>
</dbReference>
<evidence type="ECO:0000256" key="9">
    <source>
        <dbReference type="HAMAP-Rule" id="MF_00446"/>
    </source>
</evidence>
<evidence type="ECO:0000256" key="11">
    <source>
        <dbReference type="PIRSR" id="PIRSR006246-2"/>
    </source>
</evidence>
<keyword evidence="2 9" id="KW-0566">Pantothenate biosynthesis</keyword>
<sequence length="129" mass="14469">MLVTMLKAKIHRATITQANLNYIGSITIDENLLQETGIQENEKVQIVDINNGSRFETYVIKGRKGSGEICVNGAAARLVHEGDKIIIICYCNLNENQVSKHIPKVVFMNEDNTIHSRSDQELPNTLFVN</sequence>
<dbReference type="Gene3D" id="2.40.40.20">
    <property type="match status" value="1"/>
</dbReference>
<comment type="similarity">
    <text evidence="9">Belongs to the PanD family.</text>
</comment>
<keyword evidence="4 9" id="KW-0068">Autocatalytic cleavage</keyword>
<evidence type="ECO:0000313" key="16">
    <source>
        <dbReference type="Proteomes" id="UP000054921"/>
    </source>
</evidence>
<evidence type="ECO:0000256" key="1">
    <source>
        <dbReference type="ARBA" id="ARBA00022490"/>
    </source>
</evidence>
<feature type="chain" id="PRO_5018800418" description="Aspartate 1-decarboxylase beta chain" evidence="9 13">
    <location>
        <begin position="1"/>
        <end position="24"/>
    </location>
</feature>
<evidence type="ECO:0000256" key="5">
    <source>
        <dbReference type="ARBA" id="ARBA00023145"/>
    </source>
</evidence>
<dbReference type="HAMAP" id="MF_00446">
    <property type="entry name" value="PanD"/>
    <property type="match status" value="1"/>
</dbReference>
<feature type="modified residue" description="Pyruvic acid (Ser)" evidence="9 12">
    <location>
        <position position="25"/>
    </location>
</feature>
<dbReference type="PIRSF" id="PIRSF006246">
    <property type="entry name" value="Asp_decarbox"/>
    <property type="match status" value="1"/>
</dbReference>
<protein>
    <recommendedName>
        <fullName evidence="9">Aspartate 1-decarboxylase</fullName>
        <ecNumber evidence="9">4.1.1.11</ecNumber>
    </recommendedName>
    <alternativeName>
        <fullName evidence="9">Aspartate alpha-decarboxylase</fullName>
    </alternativeName>
    <component>
        <recommendedName>
            <fullName evidence="9">Aspartate 1-decarboxylase beta chain</fullName>
        </recommendedName>
    </component>
    <component>
        <recommendedName>
            <fullName evidence="9">Aspartate 1-decarboxylase alpha chain</fullName>
        </recommendedName>
    </component>
</protein>
<dbReference type="Proteomes" id="UP000054921">
    <property type="component" value="Unassembled WGS sequence"/>
</dbReference>
<dbReference type="STRING" id="28084.Lche_3264"/>
<dbReference type="PATRIC" id="fig|28084.5.peg.3543"/>
<feature type="binding site" evidence="9 11">
    <location>
        <begin position="73"/>
        <end position="75"/>
    </location>
    <ligand>
        <name>substrate</name>
    </ligand>
</feature>
<keyword evidence="17" id="KW-1185">Reference proteome</keyword>
<comment type="subcellular location">
    <subcellularLocation>
        <location evidence="9">Cytoplasm</location>
    </subcellularLocation>
</comment>
<keyword evidence="5 9" id="KW-0865">Zymogen</keyword>
<reference evidence="15 17" key="2">
    <citation type="submission" date="2018-12" db="EMBL/GenBank/DDBJ databases">
        <authorList>
            <consortium name="Pathogen Informatics"/>
        </authorList>
    </citation>
    <scope>NUCLEOTIDE SEQUENCE [LARGE SCALE GENOMIC DNA]</scope>
    <source>
        <strain evidence="15 17">NCTC11976</strain>
    </source>
</reference>
<dbReference type="AlphaFoldDB" id="A0A0W0S5U0"/>
<dbReference type="GO" id="GO:0015940">
    <property type="term" value="P:pantothenate biosynthetic process"/>
    <property type="evidence" value="ECO:0007669"/>
    <property type="project" value="UniProtKB-UniRule"/>
</dbReference>
<evidence type="ECO:0000313" key="17">
    <source>
        <dbReference type="Proteomes" id="UP000277577"/>
    </source>
</evidence>
<gene>
    <name evidence="14" type="primary">panD_2</name>
    <name evidence="9" type="synonym">panD</name>
    <name evidence="14" type="ORF">Lche_3264</name>
    <name evidence="15" type="ORF">NCTC11976_01213</name>
</gene>
<keyword evidence="6 9" id="KW-0456">Lyase</keyword>
<dbReference type="PANTHER" id="PTHR21012">
    <property type="entry name" value="ASPARTATE 1-DECARBOXYLASE"/>
    <property type="match status" value="1"/>
</dbReference>
<evidence type="ECO:0000256" key="4">
    <source>
        <dbReference type="ARBA" id="ARBA00022813"/>
    </source>
</evidence>
<keyword evidence="1 9" id="KW-0963">Cytoplasm</keyword>
<accession>A0A0W0S5U0</accession>
<name>A0A0W0S5U0_9GAMM</name>
<dbReference type="GO" id="GO:0004068">
    <property type="term" value="F:aspartate 1-decarboxylase activity"/>
    <property type="evidence" value="ECO:0007669"/>
    <property type="project" value="UniProtKB-UniRule"/>
</dbReference>
<dbReference type="EC" id="4.1.1.11" evidence="9"/>
<comment type="cofactor">
    <cofactor evidence="9 10">
        <name>pyruvate</name>
        <dbReference type="ChEBI" id="CHEBI:15361"/>
    </cofactor>
    <text evidence="9 10">Binds 1 pyruvoyl group covalently per subunit.</text>
</comment>
<dbReference type="EMBL" id="LR134173">
    <property type="protein sequence ID" value="VEB35157.1"/>
    <property type="molecule type" value="Genomic_DNA"/>
</dbReference>
<comment type="pathway">
    <text evidence="9">Cofactor biosynthesis; (R)-pantothenate biosynthesis; beta-alanine from L-aspartate: step 1/1.</text>
</comment>
<dbReference type="GO" id="GO:0005829">
    <property type="term" value="C:cytosol"/>
    <property type="evidence" value="ECO:0007669"/>
    <property type="project" value="TreeGrafter"/>
</dbReference>
<evidence type="ECO:0000256" key="7">
    <source>
        <dbReference type="ARBA" id="ARBA00023270"/>
    </source>
</evidence>
<comment type="catalytic activity">
    <reaction evidence="9">
        <text>L-aspartate + H(+) = beta-alanine + CO2</text>
        <dbReference type="Rhea" id="RHEA:19497"/>
        <dbReference type="ChEBI" id="CHEBI:15378"/>
        <dbReference type="ChEBI" id="CHEBI:16526"/>
        <dbReference type="ChEBI" id="CHEBI:29991"/>
        <dbReference type="ChEBI" id="CHEBI:57966"/>
        <dbReference type="EC" id="4.1.1.11"/>
    </reaction>
</comment>
<feature type="chain" id="PRO_5018800419" description="Aspartate 1-decarboxylase alpha chain" evidence="9 13">
    <location>
        <begin position="25"/>
        <end position="129"/>
    </location>
</feature>
<feature type="active site" description="Schiff-base intermediate with substrate; via pyruvic acid" evidence="9 10">
    <location>
        <position position="25"/>
    </location>
</feature>
<organism evidence="14 16">
    <name type="scientific">Legionella cherrii</name>
    <dbReference type="NCBI Taxonomy" id="28084"/>
    <lineage>
        <taxon>Bacteria</taxon>
        <taxon>Pseudomonadati</taxon>
        <taxon>Pseudomonadota</taxon>
        <taxon>Gammaproteobacteria</taxon>
        <taxon>Legionellales</taxon>
        <taxon>Legionellaceae</taxon>
        <taxon>Legionella</taxon>
    </lineage>
</organism>
<dbReference type="InterPro" id="IPR009010">
    <property type="entry name" value="Asp_de-COase-like_dom_sf"/>
</dbReference>
<feature type="active site" description="Proton donor" evidence="9 10">
    <location>
        <position position="58"/>
    </location>
</feature>
<evidence type="ECO:0000256" key="10">
    <source>
        <dbReference type="PIRSR" id="PIRSR006246-1"/>
    </source>
</evidence>
<evidence type="ECO:0000256" key="12">
    <source>
        <dbReference type="PIRSR" id="PIRSR006246-3"/>
    </source>
</evidence>
<evidence type="ECO:0000256" key="8">
    <source>
        <dbReference type="ARBA" id="ARBA00023317"/>
    </source>
</evidence>
<evidence type="ECO:0000313" key="15">
    <source>
        <dbReference type="EMBL" id="VEB35157.1"/>
    </source>
</evidence>
<keyword evidence="3 9" id="KW-0210">Decarboxylase</keyword>
<proteinExistence type="inferred from homology"/>
<dbReference type="InterPro" id="IPR003190">
    <property type="entry name" value="Asp_decarbox"/>
</dbReference>
<dbReference type="OrthoDB" id="9803983at2"/>